<keyword evidence="1" id="KW-1133">Transmembrane helix</keyword>
<dbReference type="AlphaFoldDB" id="A0A1B1AZF7"/>
<dbReference type="Proteomes" id="UP000092659">
    <property type="component" value="Chromosome"/>
</dbReference>
<dbReference type="EMBL" id="CP016279">
    <property type="protein sequence ID" value="ANP51902.1"/>
    <property type="molecule type" value="Genomic_DNA"/>
</dbReference>
<proteinExistence type="predicted"/>
<feature type="transmembrane region" description="Helical" evidence="1">
    <location>
        <begin position="45"/>
        <end position="63"/>
    </location>
</feature>
<keyword evidence="1" id="KW-0812">Transmembrane</keyword>
<sequence length="87" mass="9620">MLGGGRLHALSGWMGARAFAWTVLGVFTLWLACEIIANEAGGREPVVRAAVCLFALVVWLPLIRSSGVGESDQPGWYFSRRRRCRWG</sequence>
<evidence type="ECO:0000313" key="2">
    <source>
        <dbReference type="EMBL" id="ANP51902.1"/>
    </source>
</evidence>
<keyword evidence="1" id="KW-0472">Membrane</keyword>
<gene>
    <name evidence="2" type="ORF">AVL59_22095</name>
</gene>
<accession>A0A1B1AZF7</accession>
<feature type="transmembrane region" description="Helical" evidence="1">
    <location>
        <begin position="12"/>
        <end position="33"/>
    </location>
</feature>
<dbReference type="KEGG" id="sgs:AVL59_22095"/>
<reference evidence="2 3" key="1">
    <citation type="submission" date="2016-06" db="EMBL/GenBank/DDBJ databases">
        <title>Complete genome sequence of Streptomyces griseochromogenes ATCC 14511, the Blasticidin S producer.</title>
        <authorList>
            <person name="Wu L."/>
        </authorList>
    </citation>
    <scope>NUCLEOTIDE SEQUENCE [LARGE SCALE GENOMIC DNA]</scope>
    <source>
        <strain evidence="2 3">ATCC 14511</strain>
    </source>
</reference>
<dbReference type="PROSITE" id="PS51257">
    <property type="entry name" value="PROKAR_LIPOPROTEIN"/>
    <property type="match status" value="1"/>
</dbReference>
<evidence type="ECO:0000256" key="1">
    <source>
        <dbReference type="SAM" id="Phobius"/>
    </source>
</evidence>
<evidence type="ECO:0000313" key="3">
    <source>
        <dbReference type="Proteomes" id="UP000092659"/>
    </source>
</evidence>
<organism evidence="2 3">
    <name type="scientific">Streptomyces griseochromogenes</name>
    <dbReference type="NCBI Taxonomy" id="68214"/>
    <lineage>
        <taxon>Bacteria</taxon>
        <taxon>Bacillati</taxon>
        <taxon>Actinomycetota</taxon>
        <taxon>Actinomycetes</taxon>
        <taxon>Kitasatosporales</taxon>
        <taxon>Streptomycetaceae</taxon>
        <taxon>Streptomyces</taxon>
    </lineage>
</organism>
<protein>
    <submittedName>
        <fullName evidence="2">Uncharacterized protein</fullName>
    </submittedName>
</protein>
<name>A0A1B1AZF7_9ACTN</name>